<reference evidence="4" key="1">
    <citation type="submission" date="2016-05" db="EMBL/GenBank/DDBJ databases">
        <title>Comparative genomics of biotechnologically important yeasts.</title>
        <authorList>
            <consortium name="DOE Joint Genome Institute"/>
            <person name="Riley R."/>
            <person name="Haridas S."/>
            <person name="Wolfe K.H."/>
            <person name="Lopes M.R."/>
            <person name="Hittinger C.T."/>
            <person name="Goker M."/>
            <person name="Salamov A."/>
            <person name="Wisecaver J."/>
            <person name="Long T.M."/>
            <person name="Aerts A.L."/>
            <person name="Barry K."/>
            <person name="Choi C."/>
            <person name="Clum A."/>
            <person name="Coughlan A.Y."/>
            <person name="Deshpande S."/>
            <person name="Douglass A.P."/>
            <person name="Hanson S.J."/>
            <person name="Klenk H.-P."/>
            <person name="Labutti K."/>
            <person name="Lapidus A."/>
            <person name="Lindquist E."/>
            <person name="Lipzen A."/>
            <person name="Meier-Kolthoff J.P."/>
            <person name="Ohm R.A."/>
            <person name="Otillar R.P."/>
            <person name="Pangilinan J."/>
            <person name="Peng Y."/>
            <person name="Rokas A."/>
            <person name="Rosa C.A."/>
            <person name="Scheuner C."/>
            <person name="Sibirny A.A."/>
            <person name="Slot J.C."/>
            <person name="Stielow J.B."/>
            <person name="Sun H."/>
            <person name="Kurtzman C.P."/>
            <person name="Blackwell M."/>
            <person name="Grigoriev I.V."/>
            <person name="Jeffries T.W."/>
        </authorList>
    </citation>
    <scope>NUCLEOTIDE SEQUENCE [LARGE SCALE GENOMIC DNA]</scope>
    <source>
        <strain evidence="4">DSM 1968</strain>
    </source>
</reference>
<dbReference type="GeneID" id="30968604"/>
<protein>
    <submittedName>
        <fullName evidence="3">L domain-like protein</fullName>
    </submittedName>
</protein>
<evidence type="ECO:0000313" key="3">
    <source>
        <dbReference type="EMBL" id="ODV60561.1"/>
    </source>
</evidence>
<evidence type="ECO:0000256" key="2">
    <source>
        <dbReference type="ARBA" id="ARBA00022737"/>
    </source>
</evidence>
<dbReference type="InParanoid" id="A0A1D2VFX4"/>
<keyword evidence="1" id="KW-0433">Leucine-rich repeat</keyword>
<gene>
    <name evidence="3" type="ORF">ASCRUDRAFT_8760</name>
</gene>
<dbReference type="AlphaFoldDB" id="A0A1D2VFX4"/>
<dbReference type="InterPro" id="IPR032675">
    <property type="entry name" value="LRR_dom_sf"/>
</dbReference>
<dbReference type="EMBL" id="KV454482">
    <property type="protein sequence ID" value="ODV60561.1"/>
    <property type="molecule type" value="Genomic_DNA"/>
</dbReference>
<dbReference type="PANTHER" id="PTHR46652:SF3">
    <property type="entry name" value="LEUCINE-RICH REPEAT-CONTAINING PROTEIN 9"/>
    <property type="match status" value="1"/>
</dbReference>
<sequence length="731" mass="80715">MTVDILELPPFLIQNIFENIYNSQANKGYKIILLLSLSNYPVLSWVSNKLLFKQVTFNLFKTLKKTSLENKGLQISLDHLEVFKSRLLLFTKQVNLNISADSDKSDYDSLIRNFNELETIIRKNNITTRQNFHNASVSQIKGLIEKEEKFNSKNCRLRQINNGIVCEHFDNDFHQKNCLSKNNSCQLNYSYFPFLSGRDRPVSSTRAHTGNNSTINTNNDNPNSNESYYCLKTFTTKILNNTLNLKRLTLVGMNLKNIKDLKYSSSKLNMTLNYLNLSSNELTSLGGLQGFINLKTLVVKNNKLSDISSVGHLINLRILNLSNNFNLKKIDNGFMNLIKLKRFIVKGYNQIVNLENLENLKRLEVLIINCSNIKNIKNLNNLTRLKVLDLSFNCSIRKIENIDSLNGLERLSLYRCKISKIENLDKLRRLEYLDLGGNNIREVVELDRLTSLRELYLDKNDFEAITLALLASTAQCDRTFSLVADGDDFSSVPVVYNEGTSSYLRLKDDSGEAVSFILYEPSGYLALLSDTSKSVSADADGLHIEDRSSASKDFGLNEEGNLRFTASFQGFWACENDDGTFNIANWQCSSNAVALVPVGISESSSSGSSAVAADSSSTFLTSFVSSFSEVNSVSSVVSSVASSVASSIAPSVASSSVSSAASSVGSSYVSSGTDSHVSSTFHFSASHFSESSFVPANSSSSHSVAENSINAATSVGATALSLFFAAAVALF</sequence>
<dbReference type="InterPro" id="IPR025875">
    <property type="entry name" value="Leu-rich_rpt_4"/>
</dbReference>
<keyword evidence="2" id="KW-0677">Repeat</keyword>
<dbReference type="SMART" id="SM00365">
    <property type="entry name" value="LRR_SD22"/>
    <property type="match status" value="4"/>
</dbReference>
<dbReference type="InterPro" id="IPR001611">
    <property type="entry name" value="Leu-rich_rpt"/>
</dbReference>
<dbReference type="Gene3D" id="3.80.10.10">
    <property type="entry name" value="Ribonuclease Inhibitor"/>
    <property type="match status" value="1"/>
</dbReference>
<dbReference type="InterPro" id="IPR050836">
    <property type="entry name" value="SDS22/Internalin_LRR"/>
</dbReference>
<evidence type="ECO:0000256" key="1">
    <source>
        <dbReference type="ARBA" id="ARBA00022614"/>
    </source>
</evidence>
<dbReference type="Pfam" id="PF12799">
    <property type="entry name" value="LRR_4"/>
    <property type="match status" value="2"/>
</dbReference>
<dbReference type="PROSITE" id="PS51450">
    <property type="entry name" value="LRR"/>
    <property type="match status" value="5"/>
</dbReference>
<dbReference type="STRING" id="1344418.A0A1D2VFX4"/>
<dbReference type="SUPFAM" id="SSF52058">
    <property type="entry name" value="L domain-like"/>
    <property type="match status" value="1"/>
</dbReference>
<accession>A0A1D2VFX4</accession>
<dbReference type="OrthoDB" id="7451790at2759"/>
<evidence type="ECO:0000313" key="4">
    <source>
        <dbReference type="Proteomes" id="UP000095038"/>
    </source>
</evidence>
<dbReference type="PANTHER" id="PTHR46652">
    <property type="entry name" value="LEUCINE-RICH REPEAT AND IQ DOMAIN-CONTAINING PROTEIN 1-RELATED"/>
    <property type="match status" value="1"/>
</dbReference>
<dbReference type="RefSeq" id="XP_020046868.1">
    <property type="nucleotide sequence ID" value="XM_020194968.1"/>
</dbReference>
<proteinExistence type="predicted"/>
<keyword evidence="4" id="KW-1185">Reference proteome</keyword>
<organism evidence="3 4">
    <name type="scientific">Ascoidea rubescens DSM 1968</name>
    <dbReference type="NCBI Taxonomy" id="1344418"/>
    <lineage>
        <taxon>Eukaryota</taxon>
        <taxon>Fungi</taxon>
        <taxon>Dikarya</taxon>
        <taxon>Ascomycota</taxon>
        <taxon>Saccharomycotina</taxon>
        <taxon>Saccharomycetes</taxon>
        <taxon>Ascoideaceae</taxon>
        <taxon>Ascoidea</taxon>
    </lineage>
</organism>
<dbReference type="Proteomes" id="UP000095038">
    <property type="component" value="Unassembled WGS sequence"/>
</dbReference>
<name>A0A1D2VFX4_9ASCO</name>